<evidence type="ECO:0000259" key="2">
    <source>
        <dbReference type="PROSITE" id="PS50004"/>
    </source>
</evidence>
<dbReference type="AlphaFoldDB" id="A0A7S4N6X1"/>
<dbReference type="Pfam" id="PF04564">
    <property type="entry name" value="U-box"/>
    <property type="match status" value="1"/>
</dbReference>
<dbReference type="Gene3D" id="2.60.40.150">
    <property type="entry name" value="C2 domain"/>
    <property type="match status" value="1"/>
</dbReference>
<dbReference type="SUPFAM" id="SSF49562">
    <property type="entry name" value="C2 domain (Calcium/lipid-binding domain, CaLB)"/>
    <property type="match status" value="1"/>
</dbReference>
<dbReference type="GO" id="GO:0004842">
    <property type="term" value="F:ubiquitin-protein transferase activity"/>
    <property type="evidence" value="ECO:0007669"/>
    <property type="project" value="InterPro"/>
</dbReference>
<accession>A0A7S4N6X1</accession>
<dbReference type="CDD" id="cd00030">
    <property type="entry name" value="C2"/>
    <property type="match status" value="1"/>
</dbReference>
<feature type="region of interest" description="Disordered" evidence="1">
    <location>
        <begin position="375"/>
        <end position="401"/>
    </location>
</feature>
<dbReference type="CDD" id="cd16655">
    <property type="entry name" value="RING-Ubox_WDSUB1-like"/>
    <property type="match status" value="1"/>
</dbReference>
<dbReference type="GO" id="GO:0016567">
    <property type="term" value="P:protein ubiquitination"/>
    <property type="evidence" value="ECO:0007669"/>
    <property type="project" value="InterPro"/>
</dbReference>
<dbReference type="InterPro" id="IPR003613">
    <property type="entry name" value="Ubox_domain"/>
</dbReference>
<feature type="compositionally biased region" description="Basic and acidic residues" evidence="1">
    <location>
        <begin position="388"/>
        <end position="401"/>
    </location>
</feature>
<feature type="region of interest" description="Disordered" evidence="1">
    <location>
        <begin position="120"/>
        <end position="142"/>
    </location>
</feature>
<name>A0A7S4N6X1_9STRA</name>
<dbReference type="InterPro" id="IPR000008">
    <property type="entry name" value="C2_dom"/>
</dbReference>
<feature type="domain" description="C2" evidence="2">
    <location>
        <begin position="28"/>
        <end position="205"/>
    </location>
</feature>
<dbReference type="PANTHER" id="PTHR46573">
    <property type="entry name" value="WD REPEAT, SAM AND U-BOX DOMAIN-CONTAINING PROTEIN 1"/>
    <property type="match status" value="1"/>
</dbReference>
<dbReference type="SUPFAM" id="SSF57850">
    <property type="entry name" value="RING/U-box"/>
    <property type="match status" value="2"/>
</dbReference>
<proteinExistence type="predicted"/>
<sequence>MPSSPTGENLDELPEPDYDFDFDEASVPVGELGINIRDYILGTLVVNVVAGRNLFYSSRERRLLEARSVNPYAVVYFGSETQRTSAVHSQIDPVWPREEQSYFDVTVQVEESTQENQTHINIGTDGKYPTKPVSSGNASVLEPSPTVHSSILTVGIFHAKESYKNEVVKRAHGSSECNDDPFLGSFSVDISDILTGKSQCIDEWNALQRIDGSGCAEGEIRILCEYEPADPPPRPGDMCRFITGFCEPIDLFPVPAAQTFRVDDVDGDEVILSYKSPEGWLCTFQAHRFMVVCASRHQAAVERYRDEMAKLAEKVSCSPLAQSFKETVHRVPDDGILFIGAEAAIQSGTLVSRWFQGGVATAVSDIIYAVNLDGQHSPHEGTSSNESSSKKDEGTGLDHEGHDAIPLSGMPCCPITGQPMLEPVVASDGHTCEYFVWLYYFMIEISGYPVDDLFFCPLLLSSHPFSDERKAIARWLESSSISPLTGSTLPHKELVPNYLLLSSCQHGDTSSEPRQNGES</sequence>
<dbReference type="Gene3D" id="3.30.40.10">
    <property type="entry name" value="Zinc/RING finger domain, C3HC4 (zinc finger)"/>
    <property type="match status" value="2"/>
</dbReference>
<dbReference type="Pfam" id="PF00168">
    <property type="entry name" value="C2"/>
    <property type="match status" value="1"/>
</dbReference>
<reference evidence="3" key="1">
    <citation type="submission" date="2021-01" db="EMBL/GenBank/DDBJ databases">
        <authorList>
            <person name="Corre E."/>
            <person name="Pelletier E."/>
            <person name="Niang G."/>
            <person name="Scheremetjew M."/>
            <person name="Finn R."/>
            <person name="Kale V."/>
            <person name="Holt S."/>
            <person name="Cochrane G."/>
            <person name="Meng A."/>
            <person name="Brown T."/>
            <person name="Cohen L."/>
        </authorList>
    </citation>
    <scope>NUCLEOTIDE SEQUENCE</scope>
    <source>
        <strain evidence="3">Isolate 1302-5</strain>
    </source>
</reference>
<evidence type="ECO:0000313" key="3">
    <source>
        <dbReference type="EMBL" id="CAE2269050.1"/>
    </source>
</evidence>
<dbReference type="InterPro" id="IPR035892">
    <property type="entry name" value="C2_domain_sf"/>
</dbReference>
<gene>
    <name evidence="3" type="ORF">OAUR00152_LOCUS30837</name>
</gene>
<protein>
    <recommendedName>
        <fullName evidence="2">C2 domain-containing protein</fullName>
    </recommendedName>
</protein>
<dbReference type="SMART" id="SM00504">
    <property type="entry name" value="Ubox"/>
    <property type="match status" value="1"/>
</dbReference>
<dbReference type="InterPro" id="IPR013083">
    <property type="entry name" value="Znf_RING/FYVE/PHD"/>
</dbReference>
<dbReference type="PANTHER" id="PTHR46573:SF1">
    <property type="entry name" value="WD REPEAT, SAM AND U-BOX DOMAIN-CONTAINING PROTEIN 1"/>
    <property type="match status" value="1"/>
</dbReference>
<dbReference type="EMBL" id="HBKQ01044729">
    <property type="protein sequence ID" value="CAE2269050.1"/>
    <property type="molecule type" value="Transcribed_RNA"/>
</dbReference>
<dbReference type="PROSITE" id="PS50004">
    <property type="entry name" value="C2"/>
    <property type="match status" value="1"/>
</dbReference>
<evidence type="ECO:0000256" key="1">
    <source>
        <dbReference type="SAM" id="MobiDB-lite"/>
    </source>
</evidence>
<dbReference type="InterPro" id="IPR052085">
    <property type="entry name" value="WD-SAM-U-box"/>
</dbReference>
<organism evidence="3">
    <name type="scientific">Odontella aurita</name>
    <dbReference type="NCBI Taxonomy" id="265563"/>
    <lineage>
        <taxon>Eukaryota</taxon>
        <taxon>Sar</taxon>
        <taxon>Stramenopiles</taxon>
        <taxon>Ochrophyta</taxon>
        <taxon>Bacillariophyta</taxon>
        <taxon>Mediophyceae</taxon>
        <taxon>Biddulphiophycidae</taxon>
        <taxon>Eupodiscales</taxon>
        <taxon>Odontellaceae</taxon>
        <taxon>Odontella</taxon>
    </lineage>
</organism>